<feature type="domain" description="CBS" evidence="13">
    <location>
        <begin position="283"/>
        <end position="340"/>
    </location>
</feature>
<dbReference type="AlphaFoldDB" id="E1QXR6"/>
<dbReference type="InterPro" id="IPR046342">
    <property type="entry name" value="CBS_dom_sf"/>
</dbReference>
<feature type="domain" description="CBS" evidence="13">
    <location>
        <begin position="217"/>
        <end position="278"/>
    </location>
</feature>
<dbReference type="Pfam" id="PF03471">
    <property type="entry name" value="CorC_HlyC"/>
    <property type="match status" value="1"/>
</dbReference>
<evidence type="ECO:0000256" key="8">
    <source>
        <dbReference type="ARBA" id="ARBA00023136"/>
    </source>
</evidence>
<dbReference type="InterPro" id="IPR000644">
    <property type="entry name" value="CBS_dom"/>
</dbReference>
<dbReference type="HOGENOM" id="CLU_015237_4_0_11"/>
<organism evidence="15 16">
    <name type="scientific">Olsenella uli (strain ATCC 49627 / DSM 7084 / CCUG 31166 / CIP 109912 / JCM 12494 / LMG 11480 / NCIMB 702895 / VPI D76D-27C)</name>
    <name type="common">Lactobacillus uli</name>
    <dbReference type="NCBI Taxonomy" id="633147"/>
    <lineage>
        <taxon>Bacteria</taxon>
        <taxon>Bacillati</taxon>
        <taxon>Actinomycetota</taxon>
        <taxon>Coriobacteriia</taxon>
        <taxon>Coriobacteriales</taxon>
        <taxon>Atopobiaceae</taxon>
        <taxon>Olsenella</taxon>
    </lineage>
</organism>
<dbReference type="CDD" id="cd04590">
    <property type="entry name" value="CBS_pair_CorC_HlyC_assoc"/>
    <property type="match status" value="1"/>
</dbReference>
<evidence type="ECO:0000256" key="9">
    <source>
        <dbReference type="PROSITE-ProRule" id="PRU00703"/>
    </source>
</evidence>
<proteinExistence type="inferred from homology"/>
<dbReference type="RefSeq" id="WP_013250932.1">
    <property type="nucleotide sequence ID" value="NC_014363.1"/>
</dbReference>
<comment type="subcellular location">
    <subcellularLocation>
        <location evidence="1">Cell membrane</location>
        <topology evidence="1">Multi-pass membrane protein</topology>
    </subcellularLocation>
</comment>
<dbReference type="Gene3D" id="3.10.580.10">
    <property type="entry name" value="CBS-domain"/>
    <property type="match status" value="1"/>
</dbReference>
<dbReference type="SUPFAM" id="SSF54631">
    <property type="entry name" value="CBS-domain pair"/>
    <property type="match status" value="1"/>
</dbReference>
<dbReference type="InterPro" id="IPR044751">
    <property type="entry name" value="Ion_transp-like_CBS"/>
</dbReference>
<keyword evidence="4 10" id="KW-0812">Transmembrane</keyword>
<evidence type="ECO:0000256" key="4">
    <source>
        <dbReference type="ARBA" id="ARBA00022692"/>
    </source>
</evidence>
<name>E1QXR6_OLSUV</name>
<dbReference type="eggNOG" id="COG1253">
    <property type="taxonomic scope" value="Bacteria"/>
</dbReference>
<dbReference type="PROSITE" id="PS51371">
    <property type="entry name" value="CBS"/>
    <property type="match status" value="2"/>
</dbReference>
<keyword evidence="8 10" id="KW-0472">Membrane</keyword>
<feature type="transmembrane region" description="Helical" evidence="12">
    <location>
        <begin position="6"/>
        <end position="27"/>
    </location>
</feature>
<keyword evidence="3" id="KW-1003">Cell membrane</keyword>
<evidence type="ECO:0000256" key="12">
    <source>
        <dbReference type="SAM" id="Phobius"/>
    </source>
</evidence>
<keyword evidence="16" id="KW-1185">Reference proteome</keyword>
<evidence type="ECO:0000313" key="16">
    <source>
        <dbReference type="Proteomes" id="UP000000333"/>
    </source>
</evidence>
<evidence type="ECO:0000256" key="7">
    <source>
        <dbReference type="ARBA" id="ARBA00023122"/>
    </source>
</evidence>
<keyword evidence="6 10" id="KW-1133">Transmembrane helix</keyword>
<dbReference type="InterPro" id="IPR036318">
    <property type="entry name" value="FAD-bd_PCMH-like_sf"/>
</dbReference>
<evidence type="ECO:0008006" key="17">
    <source>
        <dbReference type="Google" id="ProtNLM"/>
    </source>
</evidence>
<evidence type="ECO:0000256" key="3">
    <source>
        <dbReference type="ARBA" id="ARBA00022475"/>
    </source>
</evidence>
<evidence type="ECO:0000259" key="14">
    <source>
        <dbReference type="PROSITE" id="PS51846"/>
    </source>
</evidence>
<reference evidence="15 16" key="1">
    <citation type="journal article" date="2010" name="Stand. Genomic Sci.">
        <title>Complete genome sequence of Olsenella uli type strain (VPI D76D-27C).</title>
        <authorList>
            <person name="Goker M."/>
            <person name="Held B."/>
            <person name="Lucas S."/>
            <person name="Nolan M."/>
            <person name="Yasawong M."/>
            <person name="Glavina Del Rio T."/>
            <person name="Tice H."/>
            <person name="Cheng J.F."/>
            <person name="Bruce D."/>
            <person name="Detter J.C."/>
            <person name="Tapia R."/>
            <person name="Han C."/>
            <person name="Goodwin L."/>
            <person name="Pitluck S."/>
            <person name="Liolios K."/>
            <person name="Ivanova N."/>
            <person name="Mavromatis K."/>
            <person name="Mikhailova N."/>
            <person name="Pati A."/>
            <person name="Chen A."/>
            <person name="Palaniappan K."/>
            <person name="Land M."/>
            <person name="Hauser L."/>
            <person name="Chang Y.J."/>
            <person name="Jeffries C.D."/>
            <person name="Rohde M."/>
            <person name="Sikorski J."/>
            <person name="Pukall R."/>
            <person name="Woyke T."/>
            <person name="Bristow J."/>
            <person name="Eisen J.A."/>
            <person name="Markowitz V."/>
            <person name="Hugenholtz P."/>
            <person name="Kyrpides N.C."/>
            <person name="Klenk H.P."/>
            <person name="Lapidus A."/>
        </authorList>
    </citation>
    <scope>NUCLEOTIDE SEQUENCE [LARGE SCALE GENOMIC DNA]</scope>
    <source>
        <strain evidence="16">ATCC 49627 / DSM 7084 / CIP 109912 / JCM 12494 / NCIMB 702895 / VPI D76D-27C</strain>
    </source>
</reference>
<dbReference type="FunFam" id="3.10.580.10:FF:000002">
    <property type="entry name" value="Magnesium/cobalt efflux protein CorC"/>
    <property type="match status" value="1"/>
</dbReference>
<evidence type="ECO:0000256" key="11">
    <source>
        <dbReference type="SAM" id="MobiDB-lite"/>
    </source>
</evidence>
<feature type="transmembrane region" description="Helical" evidence="12">
    <location>
        <begin position="99"/>
        <end position="119"/>
    </location>
</feature>
<feature type="transmembrane region" description="Helical" evidence="12">
    <location>
        <begin position="59"/>
        <end position="79"/>
    </location>
</feature>
<dbReference type="GO" id="GO:0050660">
    <property type="term" value="F:flavin adenine dinucleotide binding"/>
    <property type="evidence" value="ECO:0007669"/>
    <property type="project" value="InterPro"/>
</dbReference>
<dbReference type="KEGG" id="ols:Olsu_0046"/>
<dbReference type="InterPro" id="IPR016169">
    <property type="entry name" value="FAD-bd_PCMH_sub2"/>
</dbReference>
<gene>
    <name evidence="15" type="ordered locus">Olsu_0046</name>
</gene>
<protein>
    <recommendedName>
        <fullName evidence="17">CBS domain containing protein</fullName>
    </recommendedName>
</protein>
<dbReference type="PATRIC" id="fig|633147.7.peg.1540"/>
<keyword evidence="5" id="KW-0677">Repeat</keyword>
<dbReference type="InterPro" id="IPR005170">
    <property type="entry name" value="Transptr-assoc_dom"/>
</dbReference>
<dbReference type="SUPFAM" id="SSF56176">
    <property type="entry name" value="FAD-binding/transporter-associated domain-like"/>
    <property type="match status" value="1"/>
</dbReference>
<dbReference type="GeneID" id="78511529"/>
<evidence type="ECO:0000256" key="5">
    <source>
        <dbReference type="ARBA" id="ARBA00022737"/>
    </source>
</evidence>
<keyword evidence="7 9" id="KW-0129">CBS domain</keyword>
<comment type="similarity">
    <text evidence="2">Belongs to the UPF0053 family.</text>
</comment>
<accession>E1QXR6</accession>
<dbReference type="EMBL" id="CP002106">
    <property type="protein sequence ID" value="ADK67180.1"/>
    <property type="molecule type" value="Genomic_DNA"/>
</dbReference>
<evidence type="ECO:0000256" key="6">
    <source>
        <dbReference type="ARBA" id="ARBA00022989"/>
    </source>
</evidence>
<dbReference type="Proteomes" id="UP000000333">
    <property type="component" value="Chromosome"/>
</dbReference>
<dbReference type="PROSITE" id="PS51846">
    <property type="entry name" value="CNNM"/>
    <property type="match status" value="1"/>
</dbReference>
<feature type="domain" description="CNNM transmembrane" evidence="14">
    <location>
        <begin position="1"/>
        <end position="201"/>
    </location>
</feature>
<dbReference type="SMART" id="SM00116">
    <property type="entry name" value="CBS"/>
    <property type="match status" value="1"/>
</dbReference>
<dbReference type="OrthoDB" id="110231at2"/>
<dbReference type="GO" id="GO:0005886">
    <property type="term" value="C:plasma membrane"/>
    <property type="evidence" value="ECO:0007669"/>
    <property type="project" value="UniProtKB-SubCell"/>
</dbReference>
<dbReference type="Pfam" id="PF00571">
    <property type="entry name" value="CBS"/>
    <property type="match status" value="2"/>
</dbReference>
<dbReference type="InterPro" id="IPR051676">
    <property type="entry name" value="UPF0053_domain"/>
</dbReference>
<dbReference type="Gene3D" id="3.30.465.10">
    <property type="match status" value="1"/>
</dbReference>
<dbReference type="STRING" id="633147.Olsu_0046"/>
<dbReference type="Pfam" id="PF01595">
    <property type="entry name" value="CNNM"/>
    <property type="match status" value="1"/>
</dbReference>
<dbReference type="InterPro" id="IPR002550">
    <property type="entry name" value="CNNM"/>
</dbReference>
<evidence type="ECO:0000256" key="2">
    <source>
        <dbReference type="ARBA" id="ARBA00006337"/>
    </source>
</evidence>
<dbReference type="PANTHER" id="PTHR43099:SF5">
    <property type="entry name" value="HLYC_CORC FAMILY TRANSPORTER"/>
    <property type="match status" value="1"/>
</dbReference>
<evidence type="ECO:0000259" key="13">
    <source>
        <dbReference type="PROSITE" id="PS51371"/>
    </source>
</evidence>
<evidence type="ECO:0000313" key="15">
    <source>
        <dbReference type="EMBL" id="ADK67180.1"/>
    </source>
</evidence>
<dbReference type="SMART" id="SM01091">
    <property type="entry name" value="CorC_HlyC"/>
    <property type="match status" value="1"/>
</dbReference>
<dbReference type="PANTHER" id="PTHR43099">
    <property type="entry name" value="UPF0053 PROTEIN YRKA"/>
    <property type="match status" value="1"/>
</dbReference>
<evidence type="ECO:0000256" key="10">
    <source>
        <dbReference type="PROSITE-ProRule" id="PRU01193"/>
    </source>
</evidence>
<evidence type="ECO:0000256" key="1">
    <source>
        <dbReference type="ARBA" id="ARBA00004651"/>
    </source>
</evidence>
<sequence>MDVVISVTVTILLTIVNGYFSMSEMALSTAKRVMLEHDRDEGDAKASQAVSVMENDTTFLAAIQVAITLVGFFSSAFAATSLSEPLGGVLASLGLDAAVAGGMATVLITLVVSYFSIVVGELVPKRIAMADAERVAKQVAGPISGFSALARPLVWLTSASADGLSRLLGIKSTDDRQDVSEDEIRYMVTDSDDLSDEEKSMIHEIFDLGDAIAREVMVPRVDMTALEDSSTLTEVLDVMRRTGYSRIPIYHDDVDRIVGIAHIKDLIGPVVDDHAGPSRISAHLRSADFVPDTKDIIPLLSEMQTSHDQMVIVVDEYGGTAGVITIEDIIEEVVGEIEDEFDPDNKYLTQLSDREWLVDGRFPIDDAIELGWPIEDNEEYETCAGFVLDLADGLPRPGDVFAVDGYTFRVQSMRGRRVAMLRVSAPDPATNGEDAADEKGVGSD</sequence>
<feature type="region of interest" description="Disordered" evidence="11">
    <location>
        <begin position="424"/>
        <end position="444"/>
    </location>
</feature>